<organism evidence="4 5">
    <name type="scientific">Rhizophagus irregularis</name>
    <dbReference type="NCBI Taxonomy" id="588596"/>
    <lineage>
        <taxon>Eukaryota</taxon>
        <taxon>Fungi</taxon>
        <taxon>Fungi incertae sedis</taxon>
        <taxon>Mucoromycota</taxon>
        <taxon>Glomeromycotina</taxon>
        <taxon>Glomeromycetes</taxon>
        <taxon>Glomerales</taxon>
        <taxon>Glomeraceae</taxon>
        <taxon>Rhizophagus</taxon>
    </lineage>
</organism>
<feature type="domain" description="SWIM-type" evidence="3">
    <location>
        <begin position="35"/>
        <end position="67"/>
    </location>
</feature>
<feature type="region of interest" description="Disordered" evidence="2">
    <location>
        <begin position="165"/>
        <end position="240"/>
    </location>
</feature>
<evidence type="ECO:0000256" key="2">
    <source>
        <dbReference type="SAM" id="MobiDB-lite"/>
    </source>
</evidence>
<dbReference type="Proteomes" id="UP000684084">
    <property type="component" value="Unassembled WGS sequence"/>
</dbReference>
<dbReference type="EMBL" id="CAGKOT010000050">
    <property type="protein sequence ID" value="CAB5384083.1"/>
    <property type="molecule type" value="Genomic_DNA"/>
</dbReference>
<dbReference type="PROSITE" id="PS50966">
    <property type="entry name" value="ZF_SWIM"/>
    <property type="match status" value="1"/>
</dbReference>
<comment type="caution">
    <text evidence="4">The sequence shown here is derived from an EMBL/GenBank/DDBJ whole genome shotgun (WGS) entry which is preliminary data.</text>
</comment>
<evidence type="ECO:0000313" key="4">
    <source>
        <dbReference type="EMBL" id="CAB5384083.1"/>
    </source>
</evidence>
<gene>
    <name evidence="4" type="ORF">CHRIB12_LOCUS18719</name>
</gene>
<name>A0A916EFP8_9GLOM</name>
<feature type="compositionally biased region" description="Basic residues" evidence="2">
    <location>
        <begin position="181"/>
        <end position="191"/>
    </location>
</feature>
<dbReference type="OrthoDB" id="667197at2759"/>
<evidence type="ECO:0000259" key="3">
    <source>
        <dbReference type="PROSITE" id="PS50966"/>
    </source>
</evidence>
<accession>A0A916EFP8</accession>
<sequence>MSYKSEKINSNNDETEVSFCVERFGSQKRERVVKYDLKTNYFSCSCYYINFTGIICRHIFKVATQLNLEELSHHLFPVRWRKDPNEITLAKMYRTFYNNTGELGVNRQNVNTDNIENNHEDYEYLLNRIWYKVKQIVEIKPETAKNFYILLDNSVKDLYTLEGNSKNSQTRKIKNPETIKPKGRVSKKRIKSGIETTRPSKRAALTSRQQNTSQTNEEEKENNPQGKEDNSIDTPPSSSGSKCPFCSEFLPFPIPPRIRLLLNKIAKQNGNPTQEDRKLFCEIHYDETRRK</sequence>
<keyword evidence="1" id="KW-0862">Zinc</keyword>
<evidence type="ECO:0000313" key="5">
    <source>
        <dbReference type="Proteomes" id="UP000684084"/>
    </source>
</evidence>
<dbReference type="PANTHER" id="PTHR47718:SF17">
    <property type="entry name" value="PROTEIN FAR1-RELATED SEQUENCE 5-LIKE"/>
    <property type="match status" value="1"/>
</dbReference>
<keyword evidence="1" id="KW-0479">Metal-binding</keyword>
<dbReference type="VEuPathDB" id="FungiDB:RhiirFUN_000945"/>
<proteinExistence type="predicted"/>
<protein>
    <recommendedName>
        <fullName evidence="3">SWIM-type domain-containing protein</fullName>
    </recommendedName>
</protein>
<keyword evidence="1" id="KW-0863">Zinc-finger</keyword>
<feature type="compositionally biased region" description="Polar residues" evidence="2">
    <location>
        <begin position="206"/>
        <end position="215"/>
    </location>
</feature>
<evidence type="ECO:0000256" key="1">
    <source>
        <dbReference type="PROSITE-ProRule" id="PRU00325"/>
    </source>
</evidence>
<dbReference type="PANTHER" id="PTHR47718">
    <property type="entry name" value="OS01G0519700 PROTEIN"/>
    <property type="match status" value="1"/>
</dbReference>
<dbReference type="InterPro" id="IPR007527">
    <property type="entry name" value="Znf_SWIM"/>
</dbReference>
<dbReference type="GO" id="GO:0008270">
    <property type="term" value="F:zinc ion binding"/>
    <property type="evidence" value="ECO:0007669"/>
    <property type="project" value="UniProtKB-KW"/>
</dbReference>
<reference evidence="4" key="1">
    <citation type="submission" date="2020-05" db="EMBL/GenBank/DDBJ databases">
        <authorList>
            <person name="Rincon C."/>
            <person name="Sanders R I."/>
            <person name="Robbins C."/>
            <person name="Chaturvedi A."/>
        </authorList>
    </citation>
    <scope>NUCLEOTIDE SEQUENCE</scope>
    <source>
        <strain evidence="4">CHB12</strain>
    </source>
</reference>
<dbReference type="AlphaFoldDB" id="A0A916EFP8"/>